<protein>
    <submittedName>
        <fullName evidence="3">Lipoprotein LpqB family protein/sporulation and spore germination protein</fullName>
    </submittedName>
</protein>
<dbReference type="InterPro" id="IPR019606">
    <property type="entry name" value="GerMN"/>
</dbReference>
<evidence type="ECO:0000259" key="2">
    <source>
        <dbReference type="SMART" id="SM00909"/>
    </source>
</evidence>
<dbReference type="InterPro" id="IPR018910">
    <property type="entry name" value="LpqB_C"/>
</dbReference>
<evidence type="ECO:0000256" key="1">
    <source>
        <dbReference type="SAM" id="SignalP"/>
    </source>
</evidence>
<dbReference type="PROSITE" id="PS51318">
    <property type="entry name" value="TAT"/>
    <property type="match status" value="1"/>
</dbReference>
<feature type="domain" description="GerMN" evidence="2">
    <location>
        <begin position="205"/>
        <end position="296"/>
    </location>
</feature>
<feature type="chain" id="PRO_5002980247" evidence="1">
    <location>
        <begin position="27"/>
        <end position="568"/>
    </location>
</feature>
<evidence type="ECO:0000313" key="3">
    <source>
        <dbReference type="EMBL" id="ACU85870.1"/>
    </source>
</evidence>
<dbReference type="HOGENOM" id="CLU_032207_0_0_11"/>
<dbReference type="OrthoDB" id="3226781at2"/>
<dbReference type="PATRIC" id="fig|446465.5.peg.2046"/>
<dbReference type="Pfam" id="PF10647">
    <property type="entry name" value="Gmad1"/>
    <property type="match status" value="1"/>
</dbReference>
<dbReference type="STRING" id="446465.Bfae_20630"/>
<dbReference type="InterPro" id="IPR059026">
    <property type="entry name" value="LpqB_N"/>
</dbReference>
<proteinExistence type="predicted"/>
<dbReference type="PROSITE" id="PS51257">
    <property type="entry name" value="PROKAR_LIPOPROTEIN"/>
    <property type="match status" value="1"/>
</dbReference>
<dbReference type="KEGG" id="bfa:Bfae_20630"/>
<keyword evidence="1" id="KW-0732">Signal</keyword>
<evidence type="ECO:0000313" key="4">
    <source>
        <dbReference type="Proteomes" id="UP000001919"/>
    </source>
</evidence>
<gene>
    <name evidence="3" type="ordered locus">Bfae_20630</name>
</gene>
<feature type="signal peptide" evidence="1">
    <location>
        <begin position="1"/>
        <end position="26"/>
    </location>
</feature>
<organism evidence="3 4">
    <name type="scientific">Brachybacterium faecium (strain ATCC 43885 / DSM 4810 / JCM 11609 / LMG 19847 / NBRC 14762 / NCIMB 9860 / 6-10)</name>
    <dbReference type="NCBI Taxonomy" id="446465"/>
    <lineage>
        <taxon>Bacteria</taxon>
        <taxon>Bacillati</taxon>
        <taxon>Actinomycetota</taxon>
        <taxon>Actinomycetes</taxon>
        <taxon>Micrococcales</taxon>
        <taxon>Dermabacteraceae</taxon>
        <taxon>Brachybacterium</taxon>
    </lineage>
</organism>
<reference evidence="3 4" key="1">
    <citation type="journal article" date="2009" name="Stand. Genomic Sci.">
        <title>Complete genome sequence of Brachybacterium faecium type strain (Schefferle 6-10).</title>
        <authorList>
            <person name="Lapidus A."/>
            <person name="Pukall R."/>
            <person name="Labuttii K."/>
            <person name="Copeland A."/>
            <person name="Del Rio T.G."/>
            <person name="Nolan M."/>
            <person name="Chen F."/>
            <person name="Lucas S."/>
            <person name="Tice H."/>
            <person name="Cheng J.F."/>
            <person name="Bruce D."/>
            <person name="Goodwin L."/>
            <person name="Pitluck S."/>
            <person name="Rohde M."/>
            <person name="Goker M."/>
            <person name="Pati A."/>
            <person name="Ivanova N."/>
            <person name="Mavrommatis K."/>
            <person name="Chen A."/>
            <person name="Palaniappan K."/>
            <person name="D'haeseleer P."/>
            <person name="Chain P."/>
            <person name="Bristow J."/>
            <person name="Eisen J.A."/>
            <person name="Markowitz V."/>
            <person name="Hugenholtz P."/>
            <person name="Kyrpides N.C."/>
            <person name="Klenk H.P."/>
        </authorList>
    </citation>
    <scope>NUCLEOTIDE SEQUENCE [LARGE SCALE GENOMIC DNA]</scope>
    <source>
        <strain evidence="4">ATCC 43885 / DSM 4810 / JCM 11609 / LMG 19847 / NBRC 14762 / NCIMB 9860 / 6-10</strain>
    </source>
</reference>
<dbReference type="Proteomes" id="UP000001919">
    <property type="component" value="Chromosome"/>
</dbReference>
<dbReference type="AlphaFoldDB" id="C7ME63"/>
<dbReference type="InterPro" id="IPR006311">
    <property type="entry name" value="TAT_signal"/>
</dbReference>
<dbReference type="SMART" id="SM00909">
    <property type="entry name" value="Germane"/>
    <property type="match status" value="1"/>
</dbReference>
<dbReference type="EMBL" id="CP001643">
    <property type="protein sequence ID" value="ACU85870.1"/>
    <property type="molecule type" value="Genomic_DNA"/>
</dbReference>
<accession>C7ME63</accession>
<dbReference type="eggNOG" id="COG5401">
    <property type="taxonomic scope" value="Bacteria"/>
</dbReference>
<dbReference type="Pfam" id="PF25976">
    <property type="entry name" value="LpqB_N"/>
    <property type="match status" value="1"/>
</dbReference>
<keyword evidence="4" id="KW-1185">Reference proteome</keyword>
<dbReference type="Pfam" id="PF10646">
    <property type="entry name" value="Germane"/>
    <property type="match status" value="1"/>
</dbReference>
<sequence length="568" mass="59825">MNRPARRDLLRVAGAAAVLGVGAACARIPTDSPIARRELTGQSQPGAPYVRALPPPSDATAQEVVSGFVQAGVGPEDDYAVARSYLTPEASPDWDPSSLITIYSGSEELKVEDLGDDRFAMVLQVVALVDGRGVRSLLAGPVTREIEVAVEQIDDQWRLSEVPDGIFLSEAAFETLYGPARLYFLDSRQRHLVPDHRWFPLRRGAEAVLEALVGGPATFLEGAVTNQVPPASDIADAATTTGVDGTAKFAVPPAIANLPHEQRILALSQLEASLRSLRTLSGVRLVQDGQDVVLEEQDRPERTLPGHRPIAAGPTGVISLSEPGAAGPPEQLVPGFTDLEVSAPVIAQDGVLAAALDPEESSVLITAADGSRDVREAATGGAFVAPRVDDAGFVWTSIRSSPGALLALSGQGSDLDAKVDAPWLVGREILALDIAADATRMIVLSSDAGGARVDLCAVVRDGEGVPTSLTEPVPVRTFLTDVTQAVWYDEIALIVLGTEPSTDERRAQIVDYVNGRESLPALVSGTDRIAGSVVAEAVWAGTADGELLRSDGESWTPVDVEGRDPSFY</sequence>
<name>C7ME63_BRAFD</name>
<keyword evidence="3" id="KW-0449">Lipoprotein</keyword>